<dbReference type="AlphaFoldDB" id="A0A7R8ZSC8"/>
<evidence type="ECO:0000256" key="2">
    <source>
        <dbReference type="ARBA" id="ARBA00023125"/>
    </source>
</evidence>
<proteinExistence type="inferred from homology"/>
<feature type="coiled-coil region" evidence="6">
    <location>
        <begin position="43"/>
        <end position="84"/>
    </location>
</feature>
<dbReference type="PROSITE" id="PS51192">
    <property type="entry name" value="HELICASE_ATP_BIND_1"/>
    <property type="match status" value="1"/>
</dbReference>
<evidence type="ECO:0000256" key="6">
    <source>
        <dbReference type="SAM" id="Coils"/>
    </source>
</evidence>
<dbReference type="PANTHER" id="PTHR13710:SF105">
    <property type="entry name" value="ATP-DEPENDENT DNA HELICASE Q1"/>
    <property type="match status" value="1"/>
</dbReference>
<dbReference type="EC" id="5.6.2.4" evidence="5"/>
<evidence type="ECO:0000259" key="8">
    <source>
        <dbReference type="PROSITE" id="PS51192"/>
    </source>
</evidence>
<evidence type="ECO:0000256" key="7">
    <source>
        <dbReference type="SAM" id="MobiDB-lite"/>
    </source>
</evidence>
<feature type="region of interest" description="Disordered" evidence="7">
    <location>
        <begin position="1"/>
        <end position="34"/>
    </location>
</feature>
<reference evidence="9" key="1">
    <citation type="submission" date="2020-11" db="EMBL/GenBank/DDBJ databases">
        <authorList>
            <person name="Tran Van P."/>
        </authorList>
    </citation>
    <scope>NUCLEOTIDE SEQUENCE</scope>
</reference>
<dbReference type="GO" id="GO:0000724">
    <property type="term" value="P:double-strand break repair via homologous recombination"/>
    <property type="evidence" value="ECO:0007669"/>
    <property type="project" value="TreeGrafter"/>
</dbReference>
<comment type="similarity">
    <text evidence="1">Belongs to the helicase family. RecQ subfamily.</text>
</comment>
<dbReference type="InterPro" id="IPR014001">
    <property type="entry name" value="Helicase_ATP-bd"/>
</dbReference>
<protein>
    <recommendedName>
        <fullName evidence="5">DNA 3'-5' helicase</fullName>
        <ecNumber evidence="5">5.6.2.4</ecNumber>
    </recommendedName>
</protein>
<dbReference type="InterPro" id="IPR027417">
    <property type="entry name" value="P-loop_NTPase"/>
</dbReference>
<dbReference type="SMART" id="SM00487">
    <property type="entry name" value="DEXDc"/>
    <property type="match status" value="1"/>
</dbReference>
<evidence type="ECO:0000256" key="1">
    <source>
        <dbReference type="ARBA" id="ARBA00005446"/>
    </source>
</evidence>
<dbReference type="Gene3D" id="3.40.50.300">
    <property type="entry name" value="P-loop containing nucleotide triphosphate hydrolases"/>
    <property type="match status" value="2"/>
</dbReference>
<feature type="compositionally biased region" description="Acidic residues" evidence="7">
    <location>
        <begin position="1"/>
        <end position="20"/>
    </location>
</feature>
<feature type="non-terminal residue" evidence="9">
    <location>
        <position position="1"/>
    </location>
</feature>
<evidence type="ECO:0000256" key="5">
    <source>
        <dbReference type="ARBA" id="ARBA00034808"/>
    </source>
</evidence>
<keyword evidence="6" id="KW-0175">Coiled coil</keyword>
<name>A0A7R8ZSC8_9CRUS</name>
<accession>A0A7R8ZSC8</accession>
<keyword evidence="2" id="KW-0238">DNA-binding</keyword>
<evidence type="ECO:0000313" key="9">
    <source>
        <dbReference type="EMBL" id="CAD7230171.1"/>
    </source>
</evidence>
<dbReference type="PANTHER" id="PTHR13710">
    <property type="entry name" value="DNA HELICASE RECQ FAMILY MEMBER"/>
    <property type="match status" value="1"/>
</dbReference>
<dbReference type="Pfam" id="PF00270">
    <property type="entry name" value="DEAD"/>
    <property type="match status" value="1"/>
</dbReference>
<dbReference type="EMBL" id="OB662512">
    <property type="protein sequence ID" value="CAD7230171.1"/>
    <property type="molecule type" value="Genomic_DNA"/>
</dbReference>
<dbReference type="GO" id="GO:0043138">
    <property type="term" value="F:3'-5' DNA helicase activity"/>
    <property type="evidence" value="ECO:0007669"/>
    <property type="project" value="UniProtKB-EC"/>
</dbReference>
<evidence type="ECO:0000256" key="4">
    <source>
        <dbReference type="ARBA" id="ARBA00034617"/>
    </source>
</evidence>
<keyword evidence="3" id="KW-0413">Isomerase</keyword>
<dbReference type="OrthoDB" id="6372928at2759"/>
<dbReference type="GO" id="GO:0009378">
    <property type="term" value="F:four-way junction helicase activity"/>
    <property type="evidence" value="ECO:0007669"/>
    <property type="project" value="TreeGrafter"/>
</dbReference>
<evidence type="ECO:0000256" key="3">
    <source>
        <dbReference type="ARBA" id="ARBA00023235"/>
    </source>
</evidence>
<dbReference type="InterPro" id="IPR011545">
    <property type="entry name" value="DEAD/DEAH_box_helicase_dom"/>
</dbReference>
<feature type="domain" description="Helicase ATP-binding" evidence="8">
    <location>
        <begin position="126"/>
        <end position="275"/>
    </location>
</feature>
<comment type="catalytic activity">
    <reaction evidence="4">
        <text>Couples ATP hydrolysis with the unwinding of duplex DNA by translocating in the 3'-5' direction.</text>
        <dbReference type="EC" id="5.6.2.4"/>
    </reaction>
</comment>
<dbReference type="GO" id="GO:0005737">
    <property type="term" value="C:cytoplasm"/>
    <property type="evidence" value="ECO:0007669"/>
    <property type="project" value="TreeGrafter"/>
</dbReference>
<sequence>MDPSSDIEEIMEIDDEEEEDLNGKPSSSSATPEDLALWRNKRIEEIDVEIQQLDSEVECLYSKRRRLVEEKKRLESETQREQLKKGATANVEEWETEDFPWSSKLLTTLKRTFKLDKFRPLQVATINAVLSKKNVILIMPTGGGKSLCYQLPALLLKGITLVITPLVSLMEDQVMSLGKLGVNARFLCASTPKDEIKEIQNGLATNAMGIKLLYVTPERLAKSKDKYCFDVFTMLRPLESVKRHLLQTPILGLTATATGDVVKDSAKILNISDAIIFRSSFNRHNLFYQ</sequence>
<gene>
    <name evidence="9" type="ORF">CTOB1V02_LOCUS8033</name>
</gene>
<organism evidence="9">
    <name type="scientific">Cyprideis torosa</name>
    <dbReference type="NCBI Taxonomy" id="163714"/>
    <lineage>
        <taxon>Eukaryota</taxon>
        <taxon>Metazoa</taxon>
        <taxon>Ecdysozoa</taxon>
        <taxon>Arthropoda</taxon>
        <taxon>Crustacea</taxon>
        <taxon>Oligostraca</taxon>
        <taxon>Ostracoda</taxon>
        <taxon>Podocopa</taxon>
        <taxon>Podocopida</taxon>
        <taxon>Cytherocopina</taxon>
        <taxon>Cytheroidea</taxon>
        <taxon>Cytherideidae</taxon>
        <taxon>Cyprideis</taxon>
    </lineage>
</organism>
<dbReference type="GO" id="GO:0003677">
    <property type="term" value="F:DNA binding"/>
    <property type="evidence" value="ECO:0007669"/>
    <property type="project" value="UniProtKB-KW"/>
</dbReference>
<dbReference type="SUPFAM" id="SSF52540">
    <property type="entry name" value="P-loop containing nucleoside triphosphate hydrolases"/>
    <property type="match status" value="1"/>
</dbReference>
<dbReference type="GO" id="GO:0005524">
    <property type="term" value="F:ATP binding"/>
    <property type="evidence" value="ECO:0007669"/>
    <property type="project" value="InterPro"/>
</dbReference>
<dbReference type="GO" id="GO:0005694">
    <property type="term" value="C:chromosome"/>
    <property type="evidence" value="ECO:0007669"/>
    <property type="project" value="TreeGrafter"/>
</dbReference>